<dbReference type="SUPFAM" id="SSF52091">
    <property type="entry name" value="SpoIIaa-like"/>
    <property type="match status" value="1"/>
</dbReference>
<dbReference type="InterPro" id="IPR002645">
    <property type="entry name" value="STAS_dom"/>
</dbReference>
<dbReference type="Proteomes" id="UP001317259">
    <property type="component" value="Unassembled WGS sequence"/>
</dbReference>
<protein>
    <recommendedName>
        <fullName evidence="1">STAS domain-containing protein</fullName>
    </recommendedName>
</protein>
<evidence type="ECO:0000313" key="3">
    <source>
        <dbReference type="Proteomes" id="UP001317259"/>
    </source>
</evidence>
<proteinExistence type="predicted"/>
<evidence type="ECO:0000313" key="2">
    <source>
        <dbReference type="EMBL" id="MCK2215724.1"/>
    </source>
</evidence>
<sequence>MTPEPARETPARVRPWLCGTIVVLDLAGTMAGPGATLLRQGLATALARRDPPFVVLDATRAGAFDADGLVLIASAGRHAREAGGRLLVTGWPESAGPLDGAEIRPTLEAALTELARTKL</sequence>
<dbReference type="EMBL" id="JAKRKC020000001">
    <property type="protein sequence ID" value="MCK2215724.1"/>
    <property type="molecule type" value="Genomic_DNA"/>
</dbReference>
<keyword evidence="3" id="KW-1185">Reference proteome</keyword>
<organism evidence="2 3">
    <name type="scientific">Actinomadura luzonensis</name>
    <dbReference type="NCBI Taxonomy" id="2805427"/>
    <lineage>
        <taxon>Bacteria</taxon>
        <taxon>Bacillati</taxon>
        <taxon>Actinomycetota</taxon>
        <taxon>Actinomycetes</taxon>
        <taxon>Streptosporangiales</taxon>
        <taxon>Thermomonosporaceae</taxon>
        <taxon>Actinomadura</taxon>
    </lineage>
</organism>
<reference evidence="2 3" key="1">
    <citation type="submission" date="2022-04" db="EMBL/GenBank/DDBJ databases">
        <title>Genome draft of Actinomadura sp. ATCC 31491.</title>
        <authorList>
            <person name="Shi X."/>
            <person name="Du Y."/>
        </authorList>
    </citation>
    <scope>NUCLEOTIDE SEQUENCE [LARGE SCALE GENOMIC DNA]</scope>
    <source>
        <strain evidence="2 3">ATCC 31491</strain>
    </source>
</reference>
<feature type="domain" description="STAS" evidence="1">
    <location>
        <begin position="21"/>
        <end position="90"/>
    </location>
</feature>
<comment type="caution">
    <text evidence="2">The sequence shown here is derived from an EMBL/GenBank/DDBJ whole genome shotgun (WGS) entry which is preliminary data.</text>
</comment>
<dbReference type="InterPro" id="IPR036513">
    <property type="entry name" value="STAS_dom_sf"/>
</dbReference>
<dbReference type="Gene3D" id="3.30.750.24">
    <property type="entry name" value="STAS domain"/>
    <property type="match status" value="1"/>
</dbReference>
<gene>
    <name evidence="2" type="ORF">MF672_018280</name>
</gene>
<dbReference type="PROSITE" id="PS50801">
    <property type="entry name" value="STAS"/>
    <property type="match status" value="1"/>
</dbReference>
<name>A0ABT0FTR5_9ACTN</name>
<evidence type="ECO:0000259" key="1">
    <source>
        <dbReference type="PROSITE" id="PS50801"/>
    </source>
</evidence>
<dbReference type="RefSeq" id="WP_242384180.1">
    <property type="nucleotide sequence ID" value="NZ_JAKRKC020000001.1"/>
</dbReference>
<accession>A0ABT0FTR5</accession>